<dbReference type="EMBL" id="JAPCID010000067">
    <property type="protein sequence ID" value="MDA0141868.1"/>
    <property type="molecule type" value="Genomic_DNA"/>
</dbReference>
<reference evidence="1" key="1">
    <citation type="submission" date="2022-10" db="EMBL/GenBank/DDBJ databases">
        <title>The WGS of Solirubrobacter sp. CPCC 204708.</title>
        <authorList>
            <person name="Jiang Z."/>
        </authorList>
    </citation>
    <scope>NUCLEOTIDE SEQUENCE</scope>
    <source>
        <strain evidence="1">CPCC 204708</strain>
    </source>
</reference>
<comment type="caution">
    <text evidence="1">The sequence shown here is derived from an EMBL/GenBank/DDBJ whole genome shotgun (WGS) entry which is preliminary data.</text>
</comment>
<name>A0ABT4RU01_9ACTN</name>
<gene>
    <name evidence="1" type="ORF">OJ962_30530</name>
</gene>
<dbReference type="RefSeq" id="WP_238932616.1">
    <property type="nucleotide sequence ID" value="NZ_JAPCID010000067.1"/>
</dbReference>
<evidence type="ECO:0000313" key="2">
    <source>
        <dbReference type="Proteomes" id="UP001147700"/>
    </source>
</evidence>
<accession>A0ABT4RU01</accession>
<evidence type="ECO:0000313" key="1">
    <source>
        <dbReference type="EMBL" id="MDA0141868.1"/>
    </source>
</evidence>
<proteinExistence type="predicted"/>
<dbReference type="Proteomes" id="UP001147700">
    <property type="component" value="Unassembled WGS sequence"/>
</dbReference>
<keyword evidence="2" id="KW-1185">Reference proteome</keyword>
<protein>
    <submittedName>
        <fullName evidence="1">Uncharacterized protein</fullName>
    </submittedName>
</protein>
<organism evidence="1 2">
    <name type="scientific">Solirubrobacter deserti</name>
    <dbReference type="NCBI Taxonomy" id="2282478"/>
    <lineage>
        <taxon>Bacteria</taxon>
        <taxon>Bacillati</taxon>
        <taxon>Actinomycetota</taxon>
        <taxon>Thermoleophilia</taxon>
        <taxon>Solirubrobacterales</taxon>
        <taxon>Solirubrobacteraceae</taxon>
        <taxon>Solirubrobacter</taxon>
    </lineage>
</organism>
<sequence>MQDHTDAADDYGDVELLHITPTDSGHLRVTVAHGDVLDDLVATPEQIDELGRALEQAVSLTQVSTGFCVLADVPVGDRLVRVGLSGSGRISLVIGPAT</sequence>